<keyword evidence="1" id="KW-1133">Transmembrane helix</keyword>
<keyword evidence="1" id="KW-0472">Membrane</keyword>
<feature type="transmembrane region" description="Helical" evidence="1">
    <location>
        <begin position="581"/>
        <end position="602"/>
    </location>
</feature>
<organism evidence="2 3">
    <name type="scientific">Polarella glacialis</name>
    <name type="common">Dinoflagellate</name>
    <dbReference type="NCBI Taxonomy" id="89957"/>
    <lineage>
        <taxon>Eukaryota</taxon>
        <taxon>Sar</taxon>
        <taxon>Alveolata</taxon>
        <taxon>Dinophyceae</taxon>
        <taxon>Suessiales</taxon>
        <taxon>Suessiaceae</taxon>
        <taxon>Polarella</taxon>
    </lineage>
</organism>
<dbReference type="EMBL" id="CAJNNV010031243">
    <property type="protein sequence ID" value="CAE8635117.1"/>
    <property type="molecule type" value="Genomic_DNA"/>
</dbReference>
<name>A0A813HB33_POLGL</name>
<feature type="transmembrane region" description="Helical" evidence="1">
    <location>
        <begin position="607"/>
        <end position="626"/>
    </location>
</feature>
<dbReference type="AlphaFoldDB" id="A0A813HB33"/>
<accession>A0A813HB33</accession>
<gene>
    <name evidence="2" type="ORF">PGLA1383_LOCUS50725</name>
</gene>
<protein>
    <submittedName>
        <fullName evidence="2">Uncharacterized protein</fullName>
    </submittedName>
</protein>
<evidence type="ECO:0000256" key="1">
    <source>
        <dbReference type="SAM" id="Phobius"/>
    </source>
</evidence>
<keyword evidence="3" id="KW-1185">Reference proteome</keyword>
<evidence type="ECO:0000313" key="2">
    <source>
        <dbReference type="EMBL" id="CAE8635117.1"/>
    </source>
</evidence>
<proteinExistence type="predicted"/>
<reference evidence="2" key="1">
    <citation type="submission" date="2021-02" db="EMBL/GenBank/DDBJ databases">
        <authorList>
            <person name="Dougan E. K."/>
            <person name="Rhodes N."/>
            <person name="Thang M."/>
            <person name="Chan C."/>
        </authorList>
    </citation>
    <scope>NUCLEOTIDE SEQUENCE</scope>
</reference>
<evidence type="ECO:0000313" key="3">
    <source>
        <dbReference type="Proteomes" id="UP000654075"/>
    </source>
</evidence>
<keyword evidence="1" id="KW-0812">Transmembrane</keyword>
<comment type="caution">
    <text evidence="2">The sequence shown here is derived from an EMBL/GenBank/DDBJ whole genome shotgun (WGS) entry which is preliminary data.</text>
</comment>
<dbReference type="OrthoDB" id="415904at2759"/>
<dbReference type="Proteomes" id="UP000654075">
    <property type="component" value="Unassembled WGS sequence"/>
</dbReference>
<sequence>MAASAFDLLRSSQLRSRHAPHFGEVAESVEASGSLDALRPRGRLQSGAVGTDERLGLWWLVQESELLFFPMPGPQWPPCAVQALPEEVSLSARCVAPLTGPVQQGPHGPHGTRGPSAVAVFADMRVAVFPHGGRVDLPRPAGMPLGQAPLFVHSAAAHPWPDAVGVVLVVGTQAGRLFSLFLRQNGDTFEAEAGSLWPCAPSEGGFRNLFKRVRRSLIGADSSQQDVDAASAEAPLLVQAVEVLAAPAGVGNAGALFAVLAWSEERLAYYAHPRSTAAAELLWSIPIRDLVTGGPSTRLLSVRFCQGADTDGLLVLFAGEVANAGSSSLLARLPWASRVSPPRSGADAISVGPAPPLQHPGSQTNGAPVSFLTTFGEGAVVAVRARGERYSMCMVRLLKDGLRVGEQQMVDTGIVGLALLPEGGVSTGHVQVLTPHGLLDVPQEMPDRFAVSQADEAALEKLSIPDSFLQVAHELYATGREAQSTTLCARGFSQHGAQAMLAAVEKRTQLLLDAPATSGARWRGVSDDAAARHLLFDKARDLEQWLCFLDEAGVWTRMGGAPNVVAAQQAAAEAGPAAETWLLLILLLLLLLLLLLVVLLLLLILLLLFLLLLSLWLLVVVVIVVVCDWFDL</sequence>